<comment type="similarity">
    <text evidence="1">Belongs to the timeless family.</text>
</comment>
<feature type="domain" description="Timeless C-terminal" evidence="3">
    <location>
        <begin position="106"/>
        <end position="180"/>
    </location>
</feature>
<accession>A0A2A4JD62</accession>
<dbReference type="Pfam" id="PF05029">
    <property type="entry name" value="TIMELESS_C"/>
    <property type="match status" value="1"/>
</dbReference>
<evidence type="ECO:0000259" key="3">
    <source>
        <dbReference type="Pfam" id="PF05029"/>
    </source>
</evidence>
<evidence type="ECO:0000256" key="1">
    <source>
        <dbReference type="ARBA" id="ARBA00008174"/>
    </source>
</evidence>
<proteinExistence type="inferred from homology"/>
<evidence type="ECO:0000313" key="4">
    <source>
        <dbReference type="EMBL" id="PCG69911.1"/>
    </source>
</evidence>
<name>A0A2A4JD62_HELVI</name>
<reference evidence="4" key="1">
    <citation type="submission" date="2017-09" db="EMBL/GenBank/DDBJ databases">
        <title>Contemporary evolution of a Lepidopteran species, Heliothis virescens, in response to modern agricultural practices.</title>
        <authorList>
            <person name="Fritz M.L."/>
            <person name="Deyonke A.M."/>
            <person name="Papanicolaou A."/>
            <person name="Micinski S."/>
            <person name="Westbrook J."/>
            <person name="Gould F."/>
        </authorList>
    </citation>
    <scope>NUCLEOTIDE SEQUENCE [LARGE SCALE GENOMIC DNA]</scope>
    <source>
        <strain evidence="4">HvINT-</strain>
        <tissue evidence="4">Whole body</tissue>
    </source>
</reference>
<feature type="compositionally biased region" description="Basic and acidic residues" evidence="2">
    <location>
        <begin position="9"/>
        <end position="25"/>
    </location>
</feature>
<organism evidence="4">
    <name type="scientific">Heliothis virescens</name>
    <name type="common">Tobacco budworm moth</name>
    <dbReference type="NCBI Taxonomy" id="7102"/>
    <lineage>
        <taxon>Eukaryota</taxon>
        <taxon>Metazoa</taxon>
        <taxon>Ecdysozoa</taxon>
        <taxon>Arthropoda</taxon>
        <taxon>Hexapoda</taxon>
        <taxon>Insecta</taxon>
        <taxon>Pterygota</taxon>
        <taxon>Neoptera</taxon>
        <taxon>Endopterygota</taxon>
        <taxon>Lepidoptera</taxon>
        <taxon>Glossata</taxon>
        <taxon>Ditrysia</taxon>
        <taxon>Noctuoidea</taxon>
        <taxon>Noctuidae</taxon>
        <taxon>Heliothinae</taxon>
        <taxon>Heliothis</taxon>
    </lineage>
</organism>
<evidence type="ECO:0000256" key="2">
    <source>
        <dbReference type="SAM" id="MobiDB-lite"/>
    </source>
</evidence>
<protein>
    <recommendedName>
        <fullName evidence="3">Timeless C-terminal domain-containing protein</fullName>
    </recommendedName>
</protein>
<feature type="compositionally biased region" description="Basic residues" evidence="2">
    <location>
        <begin position="26"/>
        <end position="35"/>
    </location>
</feature>
<dbReference type="InterPro" id="IPR007725">
    <property type="entry name" value="TIMELESS_C"/>
</dbReference>
<dbReference type="STRING" id="7102.A0A2A4JD62"/>
<comment type="caution">
    <text evidence="4">The sequence shown here is derived from an EMBL/GenBank/DDBJ whole genome shotgun (WGS) entry which is preliminary data.</text>
</comment>
<feature type="region of interest" description="Disordered" evidence="2">
    <location>
        <begin position="1"/>
        <end position="92"/>
    </location>
</feature>
<dbReference type="AlphaFoldDB" id="A0A2A4JD62"/>
<dbReference type="EMBL" id="NWSH01001854">
    <property type="protein sequence ID" value="PCG69911.1"/>
    <property type="molecule type" value="Genomic_DNA"/>
</dbReference>
<sequence length="187" mass="20853">MPRKRQKRSYVDRLLELGMIQDKRECRKKRQKKSNAKSSGADDDKSNSDSSDSDSSDKSDSDSDTTQPAKTKAVKNKSVSKPINKKTGKQKRIELTANEIAKLMVQAVDNGLTEALKWLAESLEEVALDQEAEGYDAEGEGIPLVPIAQESVEAMDQELFKKVLRGVGVVPPFDEQEKYFEYQALAL</sequence>
<gene>
    <name evidence="4" type="ORF">B5V51_3547</name>
</gene>